<dbReference type="InterPro" id="IPR008930">
    <property type="entry name" value="Terpenoid_cyclase/PrenylTrfase"/>
</dbReference>
<proteinExistence type="predicted"/>
<protein>
    <submittedName>
        <fullName evidence="2">Uncharacterized protein</fullName>
    </submittedName>
</protein>
<dbReference type="PANTHER" id="PTHR11764">
    <property type="entry name" value="TERPENE CYCLASE/MUTASE FAMILY MEMBER"/>
    <property type="match status" value="1"/>
</dbReference>
<gene>
    <name evidence="2" type="ORF">LIER_41382</name>
</gene>
<dbReference type="AlphaFoldDB" id="A0AAV3R9Z1"/>
<organism evidence="2 3">
    <name type="scientific">Lithospermum erythrorhizon</name>
    <name type="common">Purple gromwell</name>
    <name type="synonym">Lithospermum officinale var. erythrorhizon</name>
    <dbReference type="NCBI Taxonomy" id="34254"/>
    <lineage>
        <taxon>Eukaryota</taxon>
        <taxon>Viridiplantae</taxon>
        <taxon>Streptophyta</taxon>
        <taxon>Embryophyta</taxon>
        <taxon>Tracheophyta</taxon>
        <taxon>Spermatophyta</taxon>
        <taxon>Magnoliopsida</taxon>
        <taxon>eudicotyledons</taxon>
        <taxon>Gunneridae</taxon>
        <taxon>Pentapetalae</taxon>
        <taxon>asterids</taxon>
        <taxon>lamiids</taxon>
        <taxon>Boraginales</taxon>
        <taxon>Boraginaceae</taxon>
        <taxon>Boraginoideae</taxon>
        <taxon>Lithospermeae</taxon>
        <taxon>Lithospermum</taxon>
    </lineage>
</organism>
<comment type="caution">
    <text evidence="2">The sequence shown here is derived from an EMBL/GenBank/DDBJ whole genome shotgun (WGS) entry which is preliminary data.</text>
</comment>
<keyword evidence="1" id="KW-0413">Isomerase</keyword>
<name>A0AAV3R9Z1_LITER</name>
<reference evidence="2 3" key="1">
    <citation type="submission" date="2024-01" db="EMBL/GenBank/DDBJ databases">
        <title>The complete chloroplast genome sequence of Lithospermum erythrorhizon: insights into the phylogenetic relationship among Boraginaceae species and the maternal lineages of purple gromwells.</title>
        <authorList>
            <person name="Okada T."/>
            <person name="Watanabe K."/>
        </authorList>
    </citation>
    <scope>NUCLEOTIDE SEQUENCE [LARGE SCALE GENOMIC DNA]</scope>
</reference>
<dbReference type="Proteomes" id="UP001454036">
    <property type="component" value="Unassembled WGS sequence"/>
</dbReference>
<dbReference type="Gene3D" id="1.50.10.20">
    <property type="match status" value="1"/>
</dbReference>
<dbReference type="GO" id="GO:0005811">
    <property type="term" value="C:lipid droplet"/>
    <property type="evidence" value="ECO:0007669"/>
    <property type="project" value="InterPro"/>
</dbReference>
<dbReference type="EMBL" id="BAABME010025749">
    <property type="protein sequence ID" value="GAA0172680.1"/>
    <property type="molecule type" value="Genomic_DNA"/>
</dbReference>
<dbReference type="InterPro" id="IPR018333">
    <property type="entry name" value="Squalene_cyclase"/>
</dbReference>
<sequence length="96" mass="11008">MGYWIRSQALLAANLMEEIRCALREGHEFIQKTLRASTVIFLKGHRHFPYEDLGWQVSECTAEGLKCCLLLSMMPPEIVGEKLGTERLFDNCILHV</sequence>
<dbReference type="SUPFAM" id="SSF48239">
    <property type="entry name" value="Terpenoid cyclases/Protein prenyltransferases"/>
    <property type="match status" value="1"/>
</dbReference>
<keyword evidence="3" id="KW-1185">Reference proteome</keyword>
<evidence type="ECO:0000256" key="1">
    <source>
        <dbReference type="ARBA" id="ARBA00023235"/>
    </source>
</evidence>
<dbReference type="GO" id="GO:0042300">
    <property type="term" value="F:beta-amyrin synthase activity"/>
    <property type="evidence" value="ECO:0007669"/>
    <property type="project" value="TreeGrafter"/>
</dbReference>
<dbReference type="GO" id="GO:0016104">
    <property type="term" value="P:triterpenoid biosynthetic process"/>
    <property type="evidence" value="ECO:0007669"/>
    <property type="project" value="InterPro"/>
</dbReference>
<evidence type="ECO:0000313" key="2">
    <source>
        <dbReference type="EMBL" id="GAA0172680.1"/>
    </source>
</evidence>
<dbReference type="PANTHER" id="PTHR11764:SF58">
    <property type="entry name" value="BETA-AMYRIN SYNTHASE-RELATED"/>
    <property type="match status" value="1"/>
</dbReference>
<evidence type="ECO:0000313" key="3">
    <source>
        <dbReference type="Proteomes" id="UP001454036"/>
    </source>
</evidence>
<accession>A0AAV3R9Z1</accession>